<dbReference type="Proteomes" id="UP000294498">
    <property type="component" value="Unassembled WGS sequence"/>
</dbReference>
<proteinExistence type="predicted"/>
<gene>
    <name evidence="1" type="ORF">EDB95_5144</name>
</gene>
<accession>A0A4R8DIA8</accession>
<evidence type="ECO:0000313" key="2">
    <source>
        <dbReference type="Proteomes" id="UP000294498"/>
    </source>
</evidence>
<dbReference type="RefSeq" id="WP_133999286.1">
    <property type="nucleotide sequence ID" value="NZ_SODV01000002.1"/>
</dbReference>
<name>A0A4R8DIA8_9BACT</name>
<comment type="caution">
    <text evidence="1">The sequence shown here is derived from an EMBL/GenBank/DDBJ whole genome shotgun (WGS) entry which is preliminary data.</text>
</comment>
<sequence>MRLPGIILMLCLVSCHKNPGGGVSATGIVYDSVLHQPIQGATVYLIGVQSSNSILPVFDTGYLASARTDAQGNFSIGYHPQGNYIAYQLALIYYHPATFINFLTRACIPDTVGSTYFFPKDSLPRDVVLRGRTLEPAHMAISDSRSDTLMVRVLSTAGWVSDYLFTDLLPVDTAFTIQVLPNSPNYIEYYKGSLFAPVEIDTLLPLPNNTLQFTHQF</sequence>
<protein>
    <recommendedName>
        <fullName evidence="3">Carboxypeptidase family protein</fullName>
    </recommendedName>
</protein>
<keyword evidence="2" id="KW-1185">Reference proteome</keyword>
<dbReference type="InterPro" id="IPR008969">
    <property type="entry name" value="CarboxyPept-like_regulatory"/>
</dbReference>
<dbReference type="Gene3D" id="2.60.40.1120">
    <property type="entry name" value="Carboxypeptidase-like, regulatory domain"/>
    <property type="match status" value="1"/>
</dbReference>
<reference evidence="1 2" key="1">
    <citation type="submission" date="2019-03" db="EMBL/GenBank/DDBJ databases">
        <title>Genomic Encyclopedia of Type Strains, Phase IV (KMG-IV): sequencing the most valuable type-strain genomes for metagenomic binning, comparative biology and taxonomic classification.</title>
        <authorList>
            <person name="Goeker M."/>
        </authorList>
    </citation>
    <scope>NUCLEOTIDE SEQUENCE [LARGE SCALE GENOMIC DNA]</scope>
    <source>
        <strain evidence="1 2">DSM 100059</strain>
    </source>
</reference>
<dbReference type="EMBL" id="SODV01000002">
    <property type="protein sequence ID" value="TDW97297.1"/>
    <property type="molecule type" value="Genomic_DNA"/>
</dbReference>
<dbReference type="AlphaFoldDB" id="A0A4R8DIA8"/>
<evidence type="ECO:0000313" key="1">
    <source>
        <dbReference type="EMBL" id="TDW97297.1"/>
    </source>
</evidence>
<organism evidence="1 2">
    <name type="scientific">Dinghuibacter silviterrae</name>
    <dbReference type="NCBI Taxonomy" id="1539049"/>
    <lineage>
        <taxon>Bacteria</taxon>
        <taxon>Pseudomonadati</taxon>
        <taxon>Bacteroidota</taxon>
        <taxon>Chitinophagia</taxon>
        <taxon>Chitinophagales</taxon>
        <taxon>Chitinophagaceae</taxon>
        <taxon>Dinghuibacter</taxon>
    </lineage>
</organism>
<dbReference type="SUPFAM" id="SSF49464">
    <property type="entry name" value="Carboxypeptidase regulatory domain-like"/>
    <property type="match status" value="1"/>
</dbReference>
<evidence type="ECO:0008006" key="3">
    <source>
        <dbReference type="Google" id="ProtNLM"/>
    </source>
</evidence>